<name>A0A240EBV0_9GAMM</name>
<evidence type="ECO:0000256" key="1">
    <source>
        <dbReference type="ARBA" id="ARBA00008898"/>
    </source>
</evidence>
<dbReference type="Pfam" id="PF01613">
    <property type="entry name" value="Flavin_Reduct"/>
    <property type="match status" value="1"/>
</dbReference>
<evidence type="ECO:0000313" key="5">
    <source>
        <dbReference type="Proteomes" id="UP000219042"/>
    </source>
</evidence>
<dbReference type="EMBL" id="OANT01000009">
    <property type="protein sequence ID" value="SNX46187.1"/>
    <property type="molecule type" value="Genomic_DNA"/>
</dbReference>
<dbReference type="OrthoDB" id="9792858at2"/>
<keyword evidence="2" id="KW-0560">Oxidoreductase</keyword>
<dbReference type="InterPro" id="IPR002563">
    <property type="entry name" value="Flavin_Rdtase-like_dom"/>
</dbReference>
<dbReference type="GO" id="GO:0042602">
    <property type="term" value="F:riboflavin reductase (NADPH) activity"/>
    <property type="evidence" value="ECO:0007669"/>
    <property type="project" value="TreeGrafter"/>
</dbReference>
<dbReference type="GO" id="GO:0010181">
    <property type="term" value="F:FMN binding"/>
    <property type="evidence" value="ECO:0007669"/>
    <property type="project" value="InterPro"/>
</dbReference>
<comment type="similarity">
    <text evidence="1">Belongs to the non-flavoprotein flavin reductase family.</text>
</comment>
<protein>
    <submittedName>
        <fullName evidence="4">NADH-FMN oxidoreductase RutF, flavin reductase (DIM6/NTAB) family</fullName>
    </submittedName>
</protein>
<dbReference type="PANTHER" id="PTHR30466">
    <property type="entry name" value="FLAVIN REDUCTASE"/>
    <property type="match status" value="1"/>
</dbReference>
<dbReference type="Proteomes" id="UP000219042">
    <property type="component" value="Unassembled WGS sequence"/>
</dbReference>
<keyword evidence="5" id="KW-1185">Reference proteome</keyword>
<dbReference type="InterPro" id="IPR050268">
    <property type="entry name" value="NADH-dep_flavin_reductase"/>
</dbReference>
<dbReference type="SUPFAM" id="SSF50475">
    <property type="entry name" value="FMN-binding split barrel"/>
    <property type="match status" value="1"/>
</dbReference>
<organism evidence="4 5">
    <name type="scientific">Acinetobacter puyangensis</name>
    <dbReference type="NCBI Taxonomy" id="1096779"/>
    <lineage>
        <taxon>Bacteria</taxon>
        <taxon>Pseudomonadati</taxon>
        <taxon>Pseudomonadota</taxon>
        <taxon>Gammaproteobacteria</taxon>
        <taxon>Moraxellales</taxon>
        <taxon>Moraxellaceae</taxon>
        <taxon>Acinetobacter</taxon>
    </lineage>
</organism>
<reference evidence="5" key="1">
    <citation type="submission" date="2016-09" db="EMBL/GenBank/DDBJ databases">
        <authorList>
            <person name="Varghese N."/>
            <person name="Submissions S."/>
        </authorList>
    </citation>
    <scope>NUCLEOTIDE SEQUENCE [LARGE SCALE GENOMIC DNA]</scope>
    <source>
        <strain evidence="5">ANC 4466</strain>
    </source>
</reference>
<evidence type="ECO:0000313" key="4">
    <source>
        <dbReference type="EMBL" id="SNX46187.1"/>
    </source>
</evidence>
<evidence type="ECO:0000259" key="3">
    <source>
        <dbReference type="SMART" id="SM00903"/>
    </source>
</evidence>
<dbReference type="AlphaFoldDB" id="A0A240EBV0"/>
<feature type="domain" description="Flavin reductase like" evidence="3">
    <location>
        <begin position="35"/>
        <end position="178"/>
    </location>
</feature>
<proteinExistence type="inferred from homology"/>
<dbReference type="InterPro" id="IPR012349">
    <property type="entry name" value="Split_barrel_FMN-bd"/>
</dbReference>
<accession>A0A240EBV0</accession>
<dbReference type="PANTHER" id="PTHR30466:SF11">
    <property type="entry name" value="FLAVIN-DEPENDENT MONOOXYGENASE, REDUCTASE SUBUNIT HSAB"/>
    <property type="match status" value="1"/>
</dbReference>
<sequence length="178" mass="19630">MSRLCMQPNLVLNTQDIGLRLLASDLDGRKWRDTMANFASGVTIITSLDELGNAVGSTVSAFSSLSLDPMLLLVCLDNRSRTLGHIQRQENFAVNILSKDQKEMAFLCGSKSNDKFDCIEYVLGQYGLPLLKNTCVSIECELTAVHDGGDHKILVGKPLSLLQTDMQLPLIFHKGQFI</sequence>
<dbReference type="RefSeq" id="WP_097079937.1">
    <property type="nucleotide sequence ID" value="NZ_BAABHT010000014.1"/>
</dbReference>
<dbReference type="Gene3D" id="2.30.110.10">
    <property type="entry name" value="Electron Transport, Fmn-binding Protein, Chain A"/>
    <property type="match status" value="1"/>
</dbReference>
<dbReference type="SMART" id="SM00903">
    <property type="entry name" value="Flavin_Reduct"/>
    <property type="match status" value="1"/>
</dbReference>
<gene>
    <name evidence="4" type="ORF">SAMN05421731_10915</name>
</gene>
<evidence type="ECO:0000256" key="2">
    <source>
        <dbReference type="ARBA" id="ARBA00023002"/>
    </source>
</evidence>